<proteinExistence type="predicted"/>
<sequence>MFHKTRVGYNPFLGMRDWGIFLAIYLSTPVVAYLIISALHLNAAAIPSILIGAFVGSLPAMVMCLPVHGWIAKDDFVKFKTQIINQGFRLSADSEVQKIFTYKSARWTRWDSNRVVIASDAASDTIPVIIPLYVYKRM</sequence>
<dbReference type="Proteomes" id="UP000184339">
    <property type="component" value="Unassembled WGS sequence"/>
</dbReference>
<organism evidence="2 3">
    <name type="scientific">Duganella sacchari</name>
    <dbReference type="NCBI Taxonomy" id="551987"/>
    <lineage>
        <taxon>Bacteria</taxon>
        <taxon>Pseudomonadati</taxon>
        <taxon>Pseudomonadota</taxon>
        <taxon>Betaproteobacteria</taxon>
        <taxon>Burkholderiales</taxon>
        <taxon>Oxalobacteraceae</taxon>
        <taxon>Telluria group</taxon>
        <taxon>Duganella</taxon>
    </lineage>
</organism>
<gene>
    <name evidence="2" type="ORF">SAMN05192549_101164</name>
</gene>
<protein>
    <submittedName>
        <fullName evidence="2">Uncharacterized protein</fullName>
    </submittedName>
</protein>
<keyword evidence="1" id="KW-0472">Membrane</keyword>
<dbReference type="RefSeq" id="WP_139260320.1">
    <property type="nucleotide sequence ID" value="NZ_FRCX01000001.1"/>
</dbReference>
<keyword evidence="1" id="KW-1133">Transmembrane helix</keyword>
<keyword evidence="3" id="KW-1185">Reference proteome</keyword>
<dbReference type="AlphaFoldDB" id="A0A1M7HFP7"/>
<feature type="transmembrane region" description="Helical" evidence="1">
    <location>
        <begin position="45"/>
        <end position="71"/>
    </location>
</feature>
<reference evidence="3" key="1">
    <citation type="submission" date="2016-11" db="EMBL/GenBank/DDBJ databases">
        <authorList>
            <person name="Varghese N."/>
            <person name="Submissions S."/>
        </authorList>
    </citation>
    <scope>NUCLEOTIDE SEQUENCE [LARGE SCALE GENOMIC DNA]</scope>
    <source>
        <strain evidence="3">Sac-22</strain>
    </source>
</reference>
<keyword evidence="1" id="KW-0812">Transmembrane</keyword>
<feature type="transmembrane region" description="Helical" evidence="1">
    <location>
        <begin position="20"/>
        <end position="39"/>
    </location>
</feature>
<accession>A0A1M7HFP7</accession>
<evidence type="ECO:0000313" key="3">
    <source>
        <dbReference type="Proteomes" id="UP000184339"/>
    </source>
</evidence>
<dbReference type="OrthoDB" id="8778165at2"/>
<evidence type="ECO:0000256" key="1">
    <source>
        <dbReference type="SAM" id="Phobius"/>
    </source>
</evidence>
<name>A0A1M7HFP7_9BURK</name>
<evidence type="ECO:0000313" key="2">
    <source>
        <dbReference type="EMBL" id="SHM27361.1"/>
    </source>
</evidence>
<dbReference type="STRING" id="551987.SAMN05192549_101164"/>
<dbReference type="EMBL" id="FRCX01000001">
    <property type="protein sequence ID" value="SHM27361.1"/>
    <property type="molecule type" value="Genomic_DNA"/>
</dbReference>